<dbReference type="Gramene" id="Zm00001eb390920_T001">
    <property type="protein sequence ID" value="Zm00001eb390920_P001"/>
    <property type="gene ID" value="Zm00001eb390920"/>
</dbReference>
<name>A0A804R631_MAIZE</name>
<protein>
    <submittedName>
        <fullName evidence="2">Uncharacterized protein</fullName>
    </submittedName>
</protein>
<dbReference type="AlphaFoldDB" id="A0A804R631"/>
<proteinExistence type="predicted"/>
<evidence type="ECO:0000313" key="3">
    <source>
        <dbReference type="Proteomes" id="UP000007305"/>
    </source>
</evidence>
<accession>A0A804R631</accession>
<dbReference type="EnsemblPlants" id="Zm00001eb390920_T001">
    <property type="protein sequence ID" value="Zm00001eb390920_P001"/>
    <property type="gene ID" value="Zm00001eb390920"/>
</dbReference>
<dbReference type="InParanoid" id="A0A804R631"/>
<sequence length="351" mass="36970">MNTSLTESSRDTSIDQSSSIAAEEGETWAFLCCSCLPRKASRKSCWASSIVWVRFISDSIRSFSICSDSSSLRSSIRRNPSPTARSAAATSAIASDSASSSLPLLSDFTAAAATGFVREALGMVKRSPLPAPPLEMSPCRLLLRTASTSEEGEDTGEGEDAGGAGPLVLILTMAFGLGSGTPPPARSWSSGKNGHLGPLDRPAERDRSARYRFRSFSTLWRHCTPDLGVAVGNRPQRAVTALATSSQSAALRLPFCSASHLSRYASMSARVSSCVQHGGGSLRPEPTPPSPMPPPEEAAAAAAAAAAATGAARGGRSGDETASSLDASEHEEDMAGQLRRRRWRREAIRVW</sequence>
<organism evidence="2 3">
    <name type="scientific">Zea mays</name>
    <name type="common">Maize</name>
    <dbReference type="NCBI Taxonomy" id="4577"/>
    <lineage>
        <taxon>Eukaryota</taxon>
        <taxon>Viridiplantae</taxon>
        <taxon>Streptophyta</taxon>
        <taxon>Embryophyta</taxon>
        <taxon>Tracheophyta</taxon>
        <taxon>Spermatophyta</taxon>
        <taxon>Magnoliopsida</taxon>
        <taxon>Liliopsida</taxon>
        <taxon>Poales</taxon>
        <taxon>Poaceae</taxon>
        <taxon>PACMAD clade</taxon>
        <taxon>Panicoideae</taxon>
        <taxon>Andropogonodae</taxon>
        <taxon>Andropogoneae</taxon>
        <taxon>Tripsacinae</taxon>
        <taxon>Zea</taxon>
    </lineage>
</organism>
<evidence type="ECO:0000256" key="1">
    <source>
        <dbReference type="SAM" id="MobiDB-lite"/>
    </source>
</evidence>
<reference evidence="2" key="3">
    <citation type="submission" date="2021-05" db="UniProtKB">
        <authorList>
            <consortium name="EnsemblPlants"/>
        </authorList>
    </citation>
    <scope>IDENTIFICATION</scope>
    <source>
        <strain evidence="2">cv. B73</strain>
    </source>
</reference>
<keyword evidence="3" id="KW-1185">Reference proteome</keyword>
<feature type="region of interest" description="Disordered" evidence="1">
    <location>
        <begin position="181"/>
        <end position="203"/>
    </location>
</feature>
<dbReference type="Proteomes" id="UP000007305">
    <property type="component" value="Chromosome 9"/>
</dbReference>
<evidence type="ECO:0000313" key="2">
    <source>
        <dbReference type="EnsemblPlants" id="Zm00001eb390920_P001"/>
    </source>
</evidence>
<reference evidence="2" key="2">
    <citation type="submission" date="2019-07" db="EMBL/GenBank/DDBJ databases">
        <authorList>
            <person name="Seetharam A."/>
            <person name="Woodhouse M."/>
            <person name="Cannon E."/>
        </authorList>
    </citation>
    <scope>NUCLEOTIDE SEQUENCE [LARGE SCALE GENOMIC DNA]</scope>
    <source>
        <strain evidence="2">cv. B73</strain>
    </source>
</reference>
<reference evidence="3" key="1">
    <citation type="journal article" date="2009" name="Science">
        <title>The B73 maize genome: complexity, diversity, and dynamics.</title>
        <authorList>
            <person name="Schnable P.S."/>
            <person name="Ware D."/>
            <person name="Fulton R.S."/>
            <person name="Stein J.C."/>
            <person name="Wei F."/>
            <person name="Pasternak S."/>
            <person name="Liang C."/>
            <person name="Zhang J."/>
            <person name="Fulton L."/>
            <person name="Graves T.A."/>
            <person name="Minx P."/>
            <person name="Reily A.D."/>
            <person name="Courtney L."/>
            <person name="Kruchowski S.S."/>
            <person name="Tomlinson C."/>
            <person name="Strong C."/>
            <person name="Delehaunty K."/>
            <person name="Fronick C."/>
            <person name="Courtney B."/>
            <person name="Rock S.M."/>
            <person name="Belter E."/>
            <person name="Du F."/>
            <person name="Kim K."/>
            <person name="Abbott R.M."/>
            <person name="Cotton M."/>
            <person name="Levy A."/>
            <person name="Marchetto P."/>
            <person name="Ochoa K."/>
            <person name="Jackson S.M."/>
            <person name="Gillam B."/>
            <person name="Chen W."/>
            <person name="Yan L."/>
            <person name="Higginbotham J."/>
            <person name="Cardenas M."/>
            <person name="Waligorski J."/>
            <person name="Applebaum E."/>
            <person name="Phelps L."/>
            <person name="Falcone J."/>
            <person name="Kanchi K."/>
            <person name="Thane T."/>
            <person name="Scimone A."/>
            <person name="Thane N."/>
            <person name="Henke J."/>
            <person name="Wang T."/>
            <person name="Ruppert J."/>
            <person name="Shah N."/>
            <person name="Rotter K."/>
            <person name="Hodges J."/>
            <person name="Ingenthron E."/>
            <person name="Cordes M."/>
            <person name="Kohlberg S."/>
            <person name="Sgro J."/>
            <person name="Delgado B."/>
            <person name="Mead K."/>
            <person name="Chinwalla A."/>
            <person name="Leonard S."/>
            <person name="Crouse K."/>
            <person name="Collura K."/>
            <person name="Kudrna D."/>
            <person name="Currie J."/>
            <person name="He R."/>
            <person name="Angelova A."/>
            <person name="Rajasekar S."/>
            <person name="Mueller T."/>
            <person name="Lomeli R."/>
            <person name="Scara G."/>
            <person name="Ko A."/>
            <person name="Delaney K."/>
            <person name="Wissotski M."/>
            <person name="Lopez G."/>
            <person name="Campos D."/>
            <person name="Braidotti M."/>
            <person name="Ashley E."/>
            <person name="Golser W."/>
            <person name="Kim H."/>
            <person name="Lee S."/>
            <person name="Lin J."/>
            <person name="Dujmic Z."/>
            <person name="Kim W."/>
            <person name="Talag J."/>
            <person name="Zuccolo A."/>
            <person name="Fan C."/>
            <person name="Sebastian A."/>
            <person name="Kramer M."/>
            <person name="Spiegel L."/>
            <person name="Nascimento L."/>
            <person name="Zutavern T."/>
            <person name="Miller B."/>
            <person name="Ambroise C."/>
            <person name="Muller S."/>
            <person name="Spooner W."/>
            <person name="Narechania A."/>
            <person name="Ren L."/>
            <person name="Wei S."/>
            <person name="Kumari S."/>
            <person name="Faga B."/>
            <person name="Levy M.J."/>
            <person name="McMahan L."/>
            <person name="Van Buren P."/>
            <person name="Vaughn M.W."/>
            <person name="Ying K."/>
            <person name="Yeh C.-T."/>
            <person name="Emrich S.J."/>
            <person name="Jia Y."/>
            <person name="Kalyanaraman A."/>
            <person name="Hsia A.-P."/>
            <person name="Barbazuk W.B."/>
            <person name="Baucom R.S."/>
            <person name="Brutnell T.P."/>
            <person name="Carpita N.C."/>
            <person name="Chaparro C."/>
            <person name="Chia J.-M."/>
            <person name="Deragon J.-M."/>
            <person name="Estill J.C."/>
            <person name="Fu Y."/>
            <person name="Jeddeloh J.A."/>
            <person name="Han Y."/>
            <person name="Lee H."/>
            <person name="Li P."/>
            <person name="Lisch D.R."/>
            <person name="Liu S."/>
            <person name="Liu Z."/>
            <person name="Nagel D.H."/>
            <person name="McCann M.C."/>
            <person name="SanMiguel P."/>
            <person name="Myers A.M."/>
            <person name="Nettleton D."/>
            <person name="Nguyen J."/>
            <person name="Penning B.W."/>
            <person name="Ponnala L."/>
            <person name="Schneider K.L."/>
            <person name="Schwartz D.C."/>
            <person name="Sharma A."/>
            <person name="Soderlund C."/>
            <person name="Springer N.M."/>
            <person name="Sun Q."/>
            <person name="Wang H."/>
            <person name="Waterman M."/>
            <person name="Westerman R."/>
            <person name="Wolfgruber T.K."/>
            <person name="Yang L."/>
            <person name="Yu Y."/>
            <person name="Zhang L."/>
            <person name="Zhou S."/>
            <person name="Zhu Q."/>
            <person name="Bennetzen J.L."/>
            <person name="Dawe R.K."/>
            <person name="Jiang J."/>
            <person name="Jiang N."/>
            <person name="Presting G.G."/>
            <person name="Wessler S.R."/>
            <person name="Aluru S."/>
            <person name="Martienssen R.A."/>
            <person name="Clifton S.W."/>
            <person name="McCombie W.R."/>
            <person name="Wing R.A."/>
            <person name="Wilson R.K."/>
        </authorList>
    </citation>
    <scope>NUCLEOTIDE SEQUENCE [LARGE SCALE GENOMIC DNA]</scope>
    <source>
        <strain evidence="3">cv. B73</strain>
    </source>
</reference>
<feature type="region of interest" description="Disordered" evidence="1">
    <location>
        <begin position="274"/>
        <end position="341"/>
    </location>
</feature>
<feature type="compositionally biased region" description="Pro residues" evidence="1">
    <location>
        <begin position="285"/>
        <end position="296"/>
    </location>
</feature>
<feature type="compositionally biased region" description="Low complexity" evidence="1">
    <location>
        <begin position="297"/>
        <end position="311"/>
    </location>
</feature>